<gene>
    <name evidence="2" type="ORF">D7B24_004292</name>
</gene>
<evidence type="ECO:0000256" key="1">
    <source>
        <dbReference type="SAM" id="MobiDB-lite"/>
    </source>
</evidence>
<feature type="region of interest" description="Disordered" evidence="1">
    <location>
        <begin position="87"/>
        <end position="140"/>
    </location>
</feature>
<reference evidence="2 3" key="1">
    <citation type="submission" date="2018-10" db="EMBL/GenBank/DDBJ databases">
        <title>Genome sequence of Verticillium nonalfalfae VnAa140.</title>
        <authorList>
            <person name="Stajich J.E."/>
            <person name="Kasson M.T."/>
        </authorList>
    </citation>
    <scope>NUCLEOTIDE SEQUENCE [LARGE SCALE GENOMIC DNA]</scope>
    <source>
        <strain evidence="2 3">VnAa140</strain>
    </source>
</reference>
<accession>A0A3M9YDQ3</accession>
<feature type="region of interest" description="Disordered" evidence="1">
    <location>
        <begin position="162"/>
        <end position="184"/>
    </location>
</feature>
<proteinExistence type="predicted"/>
<organism evidence="2 3">
    <name type="scientific">Verticillium nonalfalfae</name>
    <dbReference type="NCBI Taxonomy" id="1051616"/>
    <lineage>
        <taxon>Eukaryota</taxon>
        <taxon>Fungi</taxon>
        <taxon>Dikarya</taxon>
        <taxon>Ascomycota</taxon>
        <taxon>Pezizomycotina</taxon>
        <taxon>Sordariomycetes</taxon>
        <taxon>Hypocreomycetidae</taxon>
        <taxon>Glomerellales</taxon>
        <taxon>Plectosphaerellaceae</taxon>
        <taxon>Verticillium</taxon>
    </lineage>
</organism>
<feature type="compositionally biased region" description="Acidic residues" evidence="1">
    <location>
        <begin position="630"/>
        <end position="639"/>
    </location>
</feature>
<evidence type="ECO:0000313" key="2">
    <source>
        <dbReference type="EMBL" id="RNJ58657.1"/>
    </source>
</evidence>
<sequence>MEDPWGSPWATPDTELNSQYAPAEANPEPPPPAFFTTTPNNLTLPSSQSAWLEDDSYGDWATPESAQPASAPWGTLALGDATLSDAGQLTPKYEAKRKQSIPRWPSSRSTSPGQRSRALSKKLSSDHLTHDPWSSEYSSNDIRHEVAGPLTEIQRLPALPTGLELSPHETPPHVSEVSTTIQSPRPAIAISIRHDSSSGDHTDDRPTSQYSHVAHVELAGSATASTSDGDGPHDSTREDSPITPVEEDEPGVTGERGASKVHQLVEMYDGIARKSSILPELVPPPKRSTSQSPIAIELSQSADENAADLESREGAVGEGHSTSSLPNRIDARTATGQDQTILNCDCIEAHVMPNELQVDNQVPKNHADDPIHGNDHSEILSTKVADYEPFEIDLEQVESLFAFSASNVTGTDVEVPDQVIVDSFESVSERRMWYRLSRYESLRRYDTGNDDNYARITWVSSTVRSDVLKTVRRWMEEDSIGQRPFRTGVAKGIGGHGFGWDKAGTQVDLENFFSRRHLKNNDILATAQRSSMIGESPGPAIPVNESRPVSLPPPAVSSNIWHDQAVLGWTTGRDELQDGTREIPPMNRASSDDRGFRDHESSPNQKSSERKASPVPEGLTLRTNLPLADTQEDEDDEWGEMVTSPVGNCPKVAGSEIHAQAAPVSKLDDWGFDKWVDNEATNAQAVTPQTPILPTMMQQTPRTVEEVQAPGSSSKSEDLSNELNIEQFVRNLPDLSYMLR</sequence>
<feature type="region of interest" description="Disordered" evidence="1">
    <location>
        <begin position="531"/>
        <end position="556"/>
    </location>
</feature>
<evidence type="ECO:0000313" key="3">
    <source>
        <dbReference type="Proteomes" id="UP000267145"/>
    </source>
</evidence>
<feature type="region of interest" description="Disordered" evidence="1">
    <location>
        <begin position="303"/>
        <end position="330"/>
    </location>
</feature>
<dbReference type="RefSeq" id="XP_028496815.1">
    <property type="nucleotide sequence ID" value="XM_028638464.1"/>
</dbReference>
<dbReference type="GeneID" id="39607981"/>
<dbReference type="Proteomes" id="UP000267145">
    <property type="component" value="Unassembled WGS sequence"/>
</dbReference>
<dbReference type="AlphaFoldDB" id="A0A3M9YDQ3"/>
<feature type="compositionally biased region" description="Basic and acidic residues" evidence="1">
    <location>
        <begin position="230"/>
        <end position="240"/>
    </location>
</feature>
<feature type="compositionally biased region" description="Basic and acidic residues" evidence="1">
    <location>
        <begin position="590"/>
        <end position="612"/>
    </location>
</feature>
<feature type="region of interest" description="Disordered" evidence="1">
    <location>
        <begin position="575"/>
        <end position="639"/>
    </location>
</feature>
<feature type="region of interest" description="Disordered" evidence="1">
    <location>
        <begin position="1"/>
        <end position="73"/>
    </location>
</feature>
<keyword evidence="3" id="KW-1185">Reference proteome</keyword>
<protein>
    <submittedName>
        <fullName evidence="2">Uncharacterized protein</fullName>
    </submittedName>
</protein>
<feature type="region of interest" description="Disordered" evidence="1">
    <location>
        <begin position="221"/>
        <end position="261"/>
    </location>
</feature>
<name>A0A3M9YDQ3_9PEZI</name>
<comment type="caution">
    <text evidence="2">The sequence shown here is derived from an EMBL/GenBank/DDBJ whole genome shotgun (WGS) entry which is preliminary data.</text>
</comment>
<dbReference type="EMBL" id="RBVV01000024">
    <property type="protein sequence ID" value="RNJ58657.1"/>
    <property type="molecule type" value="Genomic_DNA"/>
</dbReference>
<feature type="compositionally biased region" description="Low complexity" evidence="1">
    <location>
        <begin position="34"/>
        <end position="45"/>
    </location>
</feature>
<dbReference type="STRING" id="1051616.A0A3M9YDQ3"/>